<evidence type="ECO:0000256" key="10">
    <source>
        <dbReference type="PROSITE-ProRule" id="PRU10141"/>
    </source>
</evidence>
<keyword evidence="4" id="KW-0808">Transferase</keyword>
<keyword evidence="3" id="KW-0723">Serine/threonine-protein kinase</keyword>
<evidence type="ECO:0000256" key="7">
    <source>
        <dbReference type="ARBA" id="ARBA00022840"/>
    </source>
</evidence>
<dbReference type="InterPro" id="IPR011029">
    <property type="entry name" value="DEATH-like_dom_sf"/>
</dbReference>
<evidence type="ECO:0000256" key="9">
    <source>
        <dbReference type="ARBA" id="ARBA00048679"/>
    </source>
</evidence>
<evidence type="ECO:0000313" key="12">
    <source>
        <dbReference type="EMBL" id="CAD7587741.1"/>
    </source>
</evidence>
<organism evidence="12">
    <name type="scientific">Timema genevievae</name>
    <name type="common">Walking stick</name>
    <dbReference type="NCBI Taxonomy" id="629358"/>
    <lineage>
        <taxon>Eukaryota</taxon>
        <taxon>Metazoa</taxon>
        <taxon>Ecdysozoa</taxon>
        <taxon>Arthropoda</taxon>
        <taxon>Hexapoda</taxon>
        <taxon>Insecta</taxon>
        <taxon>Pterygota</taxon>
        <taxon>Neoptera</taxon>
        <taxon>Polyneoptera</taxon>
        <taxon>Phasmatodea</taxon>
        <taxon>Timematodea</taxon>
        <taxon>Timematoidea</taxon>
        <taxon>Timematidae</taxon>
        <taxon>Timema</taxon>
    </lineage>
</organism>
<dbReference type="PROSITE" id="PS00108">
    <property type="entry name" value="PROTEIN_KINASE_ST"/>
    <property type="match status" value="1"/>
</dbReference>
<dbReference type="Pfam" id="PF00069">
    <property type="entry name" value="Pkinase"/>
    <property type="match status" value="1"/>
</dbReference>
<dbReference type="AlphaFoldDB" id="A0A7R9PI15"/>
<dbReference type="Gene3D" id="1.10.533.10">
    <property type="entry name" value="Death Domain, Fas"/>
    <property type="match status" value="1"/>
</dbReference>
<dbReference type="GO" id="GO:0004674">
    <property type="term" value="F:protein serine/threonine kinase activity"/>
    <property type="evidence" value="ECO:0007669"/>
    <property type="project" value="UniProtKB-KW"/>
</dbReference>
<evidence type="ECO:0000256" key="5">
    <source>
        <dbReference type="ARBA" id="ARBA00022741"/>
    </source>
</evidence>
<proteinExistence type="inferred from homology"/>
<dbReference type="Gene3D" id="3.30.200.20">
    <property type="entry name" value="Phosphorylase Kinase, domain 1"/>
    <property type="match status" value="1"/>
</dbReference>
<evidence type="ECO:0000256" key="6">
    <source>
        <dbReference type="ARBA" id="ARBA00022777"/>
    </source>
</evidence>
<dbReference type="FunFam" id="1.10.510.10:FF:000754">
    <property type="entry name" value="Interleukin-1 receptor-associated kinase"/>
    <property type="match status" value="1"/>
</dbReference>
<dbReference type="InterPro" id="IPR008271">
    <property type="entry name" value="Ser/Thr_kinase_AS"/>
</dbReference>
<dbReference type="Pfam" id="PF14786">
    <property type="entry name" value="Death_2"/>
    <property type="match status" value="1"/>
</dbReference>
<evidence type="ECO:0000256" key="1">
    <source>
        <dbReference type="ARBA" id="ARBA00008718"/>
    </source>
</evidence>
<evidence type="ECO:0000256" key="4">
    <source>
        <dbReference type="ARBA" id="ARBA00022679"/>
    </source>
</evidence>
<dbReference type="Gene3D" id="1.10.510.10">
    <property type="entry name" value="Transferase(Phosphotransferase) domain 1"/>
    <property type="match status" value="1"/>
</dbReference>
<dbReference type="InterPro" id="IPR000488">
    <property type="entry name" value="Death_dom"/>
</dbReference>
<comment type="catalytic activity">
    <reaction evidence="9">
        <text>L-seryl-[protein] + ATP = O-phospho-L-seryl-[protein] + ADP + H(+)</text>
        <dbReference type="Rhea" id="RHEA:17989"/>
        <dbReference type="Rhea" id="RHEA-COMP:9863"/>
        <dbReference type="Rhea" id="RHEA-COMP:11604"/>
        <dbReference type="ChEBI" id="CHEBI:15378"/>
        <dbReference type="ChEBI" id="CHEBI:29999"/>
        <dbReference type="ChEBI" id="CHEBI:30616"/>
        <dbReference type="ChEBI" id="CHEBI:83421"/>
        <dbReference type="ChEBI" id="CHEBI:456216"/>
        <dbReference type="EC" id="2.7.11.1"/>
    </reaction>
</comment>
<evidence type="ECO:0000256" key="8">
    <source>
        <dbReference type="ARBA" id="ARBA00047899"/>
    </source>
</evidence>
<dbReference type="SMART" id="SM00005">
    <property type="entry name" value="DEATH"/>
    <property type="match status" value="1"/>
</dbReference>
<gene>
    <name evidence="12" type="ORF">TGEB3V08_LOCUS1905</name>
</gene>
<comment type="similarity">
    <text evidence="1">Belongs to the protein kinase superfamily. TKL Ser/Thr protein kinase family. Pelle subfamily.</text>
</comment>
<dbReference type="SUPFAM" id="SSF47986">
    <property type="entry name" value="DEATH domain"/>
    <property type="match status" value="1"/>
</dbReference>
<dbReference type="PROSITE" id="PS00107">
    <property type="entry name" value="PROTEIN_KINASE_ATP"/>
    <property type="match status" value="1"/>
</dbReference>
<dbReference type="EMBL" id="OE839577">
    <property type="protein sequence ID" value="CAD7587741.1"/>
    <property type="molecule type" value="Genomic_DNA"/>
</dbReference>
<dbReference type="EC" id="2.7.11.1" evidence="2"/>
<dbReference type="InterPro" id="IPR000719">
    <property type="entry name" value="Prot_kinase_dom"/>
</dbReference>
<reference evidence="12" key="1">
    <citation type="submission" date="2020-11" db="EMBL/GenBank/DDBJ databases">
        <authorList>
            <person name="Tran Van P."/>
        </authorList>
    </citation>
    <scope>NUCLEOTIDE SEQUENCE</scope>
</reference>
<evidence type="ECO:0000259" key="11">
    <source>
        <dbReference type="PROSITE" id="PS50011"/>
    </source>
</evidence>
<evidence type="ECO:0000256" key="3">
    <source>
        <dbReference type="ARBA" id="ARBA00022527"/>
    </source>
</evidence>
<evidence type="ECO:0000256" key="2">
    <source>
        <dbReference type="ARBA" id="ARBA00012513"/>
    </source>
</evidence>
<feature type="binding site" evidence="10">
    <location>
        <position position="248"/>
    </location>
    <ligand>
        <name>ATP</name>
        <dbReference type="ChEBI" id="CHEBI:30616"/>
    </ligand>
</feature>
<dbReference type="InterPro" id="IPR017441">
    <property type="entry name" value="Protein_kinase_ATP_BS"/>
</dbReference>
<comment type="catalytic activity">
    <reaction evidence="8">
        <text>L-threonyl-[protein] + ATP = O-phospho-L-threonyl-[protein] + ADP + H(+)</text>
        <dbReference type="Rhea" id="RHEA:46608"/>
        <dbReference type="Rhea" id="RHEA-COMP:11060"/>
        <dbReference type="Rhea" id="RHEA-COMP:11605"/>
        <dbReference type="ChEBI" id="CHEBI:15378"/>
        <dbReference type="ChEBI" id="CHEBI:30013"/>
        <dbReference type="ChEBI" id="CHEBI:30616"/>
        <dbReference type="ChEBI" id="CHEBI:61977"/>
        <dbReference type="ChEBI" id="CHEBI:456216"/>
        <dbReference type="EC" id="2.7.11.1"/>
    </reaction>
</comment>
<keyword evidence="5 10" id="KW-0547">Nucleotide-binding</keyword>
<keyword evidence="7 10" id="KW-0067">ATP-binding</keyword>
<dbReference type="SMART" id="SM00220">
    <property type="entry name" value="S_TKc"/>
    <property type="match status" value="1"/>
</dbReference>
<keyword evidence="6" id="KW-0418">Kinase</keyword>
<feature type="domain" description="Protein kinase" evidence="11">
    <location>
        <begin position="220"/>
        <end position="508"/>
    </location>
</feature>
<name>A0A7R9PI15_TIMGE</name>
<sequence length="513" mass="57494">MDPNMELRKLPVSVLFNLAKMLDAGDNWKRLMAIVPQSLDVGQPYVPKYKVEDIKLIEHAAAKQHRSCTEIFLDEWGTSGKRRPNLQILMEQLVAAHLFRAVDYVAISLLQVPPPERPTSGPAARVDVSDEVLENLLPVFMNLGQEVPGTFDPPLGVGDDPSRGNDSLLTRLQEMLPEEHIAMSRVPENPSLRLDTRLPHYQFCDLERFTDNFCERPISESHGRMLGTGAFGTVYLGVFPSRERVAVKRLNRDAVNVVKQFRNEVEALSRYQHDNLLPLLGYSSDGPSYCLVYQYMSNGSLQERLASQDPNVILPWQLRLQIALGTSRGILHLHTAYEKPLIHRDIKSANILLDQDLQPKLGDFGLVRLGSSGQQSQSVAMTTTVFGTSAYMAPEAFRGDVSVKLDTFSFGVVLLELLTGLPPYDEGREGCDLVTHVEEICDDSIVPLLDVRAGDWNRTIYTPEGKQPLEETPPVHAESVYVVAQECLEEKRRRPNMMVVVQRVNTIVTNLTS</sequence>
<accession>A0A7R9PI15</accession>
<dbReference type="SUPFAM" id="SSF56112">
    <property type="entry name" value="Protein kinase-like (PK-like)"/>
    <property type="match status" value="1"/>
</dbReference>
<dbReference type="PROSITE" id="PS50011">
    <property type="entry name" value="PROTEIN_KINASE_DOM"/>
    <property type="match status" value="1"/>
</dbReference>
<dbReference type="InterPro" id="IPR029397">
    <property type="entry name" value="Tube_Death"/>
</dbReference>
<dbReference type="PANTHER" id="PTHR47989">
    <property type="entry name" value="OS01G0750732 PROTEIN"/>
    <property type="match status" value="1"/>
</dbReference>
<dbReference type="GO" id="GO:0005524">
    <property type="term" value="F:ATP binding"/>
    <property type="evidence" value="ECO:0007669"/>
    <property type="project" value="UniProtKB-UniRule"/>
</dbReference>
<dbReference type="PANTHER" id="PTHR47989:SF47">
    <property type="entry name" value="SERINE_THREONINE-PROTEIN KINASE PBL28-RELATED"/>
    <property type="match status" value="1"/>
</dbReference>
<dbReference type="GO" id="GO:0007165">
    <property type="term" value="P:signal transduction"/>
    <property type="evidence" value="ECO:0007669"/>
    <property type="project" value="InterPro"/>
</dbReference>
<dbReference type="InterPro" id="IPR011009">
    <property type="entry name" value="Kinase-like_dom_sf"/>
</dbReference>
<protein>
    <recommendedName>
        <fullName evidence="2">non-specific serine/threonine protein kinase</fullName>
        <ecNumber evidence="2">2.7.11.1</ecNumber>
    </recommendedName>
</protein>
<dbReference type="CDD" id="cd08308">
    <property type="entry name" value="Death_Tube"/>
    <property type="match status" value="1"/>
</dbReference>
<dbReference type="GO" id="GO:0045087">
    <property type="term" value="P:innate immune response"/>
    <property type="evidence" value="ECO:0007669"/>
    <property type="project" value="UniProtKB-ARBA"/>
</dbReference>